<keyword evidence="3" id="KW-1185">Reference proteome</keyword>
<evidence type="ECO:0000256" key="1">
    <source>
        <dbReference type="SAM" id="MobiDB-lite"/>
    </source>
</evidence>
<feature type="region of interest" description="Disordered" evidence="1">
    <location>
        <begin position="221"/>
        <end position="241"/>
    </location>
</feature>
<name>A0AAU9RJG9_THLAR</name>
<dbReference type="EMBL" id="OU466857">
    <property type="protein sequence ID" value="CAH2039037.1"/>
    <property type="molecule type" value="Genomic_DNA"/>
</dbReference>
<proteinExistence type="predicted"/>
<dbReference type="Proteomes" id="UP000836841">
    <property type="component" value="Chromosome 1"/>
</dbReference>
<evidence type="ECO:0000313" key="2">
    <source>
        <dbReference type="EMBL" id="CAH2039037.1"/>
    </source>
</evidence>
<reference evidence="2 3" key="1">
    <citation type="submission" date="2022-03" db="EMBL/GenBank/DDBJ databases">
        <authorList>
            <person name="Nunn A."/>
            <person name="Chopra R."/>
            <person name="Nunn A."/>
            <person name="Contreras Garrido A."/>
        </authorList>
    </citation>
    <scope>NUCLEOTIDE SEQUENCE [LARGE SCALE GENOMIC DNA]</scope>
</reference>
<feature type="compositionally biased region" description="Basic residues" evidence="1">
    <location>
        <begin position="229"/>
        <end position="238"/>
    </location>
</feature>
<dbReference type="AlphaFoldDB" id="A0AAU9RJG9"/>
<dbReference type="PANTHER" id="PTHR35095:SF3">
    <property type="entry name" value="F15K9.6"/>
    <property type="match status" value="1"/>
</dbReference>
<organism evidence="2 3">
    <name type="scientific">Thlaspi arvense</name>
    <name type="common">Field penny-cress</name>
    <dbReference type="NCBI Taxonomy" id="13288"/>
    <lineage>
        <taxon>Eukaryota</taxon>
        <taxon>Viridiplantae</taxon>
        <taxon>Streptophyta</taxon>
        <taxon>Embryophyta</taxon>
        <taxon>Tracheophyta</taxon>
        <taxon>Spermatophyta</taxon>
        <taxon>Magnoliopsida</taxon>
        <taxon>eudicotyledons</taxon>
        <taxon>Gunneridae</taxon>
        <taxon>Pentapetalae</taxon>
        <taxon>rosids</taxon>
        <taxon>malvids</taxon>
        <taxon>Brassicales</taxon>
        <taxon>Brassicaceae</taxon>
        <taxon>Thlaspideae</taxon>
        <taxon>Thlaspi</taxon>
    </lineage>
</organism>
<dbReference type="PANTHER" id="PTHR35095">
    <property type="entry name" value="OS05G0143300 PROTEIN"/>
    <property type="match status" value="1"/>
</dbReference>
<sequence length="385" mass="43527">MASHSYPTLGSSLLQELGINVIIKKNRACLLNPGGRRQEIIIPENCFSLKLRHSEPWKPFCSVRKSNHFLEFDSTMMKPSLLDVHGMQTGQEELIEFLMSRAGELKERGFDMSLLSDLMDLRASRSSSSFLRLNQEPVKPLLDRIMHNPEFSISSDAQIRFSSSRAELNDTVSIAAEIHMSKNSARWRKLSRLVPQFQRFDSEVFIDNPQLNAVDLDAVTQKSTEKTRVKPSPKKHNPNIRDREKDLHRRNHLHACESLISLMLGSEQHKQTTLLSLKKSRGEVSELLTQFSIGTAGTGIAVFYSVACSVASGRVPFCANKVFDSALSLSLVLLSWAVNRLREAIVDVNRKSIKHEETTNRVERRIKDVYFGAATVFTMLALRFG</sequence>
<accession>A0AAU9RJG9</accession>
<protein>
    <submittedName>
        <fullName evidence="2">Uncharacterized protein</fullName>
    </submittedName>
</protein>
<gene>
    <name evidence="2" type="ORF">TAV2_LOCUS3947</name>
</gene>
<evidence type="ECO:0000313" key="3">
    <source>
        <dbReference type="Proteomes" id="UP000836841"/>
    </source>
</evidence>